<evidence type="ECO:0000313" key="6">
    <source>
        <dbReference type="EMBL" id="AOZ96952.1"/>
    </source>
</evidence>
<dbReference type="SUPFAM" id="SSF51735">
    <property type="entry name" value="NAD(P)-binding Rossmann-fold domains"/>
    <property type="match status" value="1"/>
</dbReference>
<dbReference type="Proteomes" id="UP000179284">
    <property type="component" value="Chromosome I"/>
</dbReference>
<evidence type="ECO:0000259" key="4">
    <source>
        <dbReference type="Pfam" id="PF01408"/>
    </source>
</evidence>
<dbReference type="InterPro" id="IPR050984">
    <property type="entry name" value="Gfo/Idh/MocA_domain"/>
</dbReference>
<dbReference type="KEGG" id="bhu:bhn_I1919"/>
<accession>A0A1D9P398</accession>
<dbReference type="RefSeq" id="WP_071176603.1">
    <property type="nucleotide sequence ID" value="NZ_CP017831.1"/>
</dbReference>
<dbReference type="Gene3D" id="3.30.360.10">
    <property type="entry name" value="Dihydrodipicolinate Reductase, domain 2"/>
    <property type="match status" value="1"/>
</dbReference>
<dbReference type="GO" id="GO:0000166">
    <property type="term" value="F:nucleotide binding"/>
    <property type="evidence" value="ECO:0007669"/>
    <property type="project" value="InterPro"/>
</dbReference>
<evidence type="ECO:0000259" key="5">
    <source>
        <dbReference type="Pfam" id="PF22725"/>
    </source>
</evidence>
<dbReference type="PANTHER" id="PTHR22604:SF105">
    <property type="entry name" value="TRANS-1,2-DIHYDROBENZENE-1,2-DIOL DEHYDROGENASE"/>
    <property type="match status" value="1"/>
</dbReference>
<dbReference type="SUPFAM" id="SSF55347">
    <property type="entry name" value="Glyceraldehyde-3-phosphate dehydrogenase-like, C-terminal domain"/>
    <property type="match status" value="1"/>
</dbReference>
<dbReference type="OrthoDB" id="9783105at2"/>
<proteinExistence type="inferred from homology"/>
<feature type="region of interest" description="Disordered" evidence="3">
    <location>
        <begin position="351"/>
        <end position="371"/>
    </location>
</feature>
<protein>
    <submittedName>
        <fullName evidence="6">GFO/IDH/MOCA family oxidoreductase</fullName>
    </submittedName>
</protein>
<evidence type="ECO:0000256" key="1">
    <source>
        <dbReference type="ARBA" id="ARBA00010928"/>
    </source>
</evidence>
<dbReference type="GO" id="GO:0016491">
    <property type="term" value="F:oxidoreductase activity"/>
    <property type="evidence" value="ECO:0007669"/>
    <property type="project" value="UniProtKB-KW"/>
</dbReference>
<dbReference type="InterPro" id="IPR036291">
    <property type="entry name" value="NAD(P)-bd_dom_sf"/>
</dbReference>
<dbReference type="InterPro" id="IPR000683">
    <property type="entry name" value="Gfo/Idh/MocA-like_OxRdtase_N"/>
</dbReference>
<keyword evidence="2" id="KW-0560">Oxidoreductase</keyword>
<keyword evidence="7" id="KW-1185">Reference proteome</keyword>
<organism evidence="6 7">
    <name type="scientific">Butyrivibrio hungatei</name>
    <dbReference type="NCBI Taxonomy" id="185008"/>
    <lineage>
        <taxon>Bacteria</taxon>
        <taxon>Bacillati</taxon>
        <taxon>Bacillota</taxon>
        <taxon>Clostridia</taxon>
        <taxon>Lachnospirales</taxon>
        <taxon>Lachnospiraceae</taxon>
        <taxon>Butyrivibrio</taxon>
    </lineage>
</organism>
<dbReference type="AlphaFoldDB" id="A0A1D9P398"/>
<evidence type="ECO:0000313" key="7">
    <source>
        <dbReference type="Proteomes" id="UP000179284"/>
    </source>
</evidence>
<name>A0A1D9P398_9FIRM</name>
<dbReference type="Pfam" id="PF01408">
    <property type="entry name" value="GFO_IDH_MocA"/>
    <property type="match status" value="1"/>
</dbReference>
<dbReference type="PANTHER" id="PTHR22604">
    <property type="entry name" value="OXIDOREDUCTASES"/>
    <property type="match status" value="1"/>
</dbReference>
<dbReference type="InterPro" id="IPR055170">
    <property type="entry name" value="GFO_IDH_MocA-like_dom"/>
</dbReference>
<sequence length="371" mass="41202">MFGKFRVAIMGTGKIAEVMALTLKNTRGVACYAVGSRTKESADKFASKFGIKKAYGSYEELVGDPKIDLIYVATPHSEHYRNVMLALSAGKHVLCEKAFMLNEKQAKAVFDYAEQQNLLVTEAMWTRYMPMRNKLMEVLASNVIGEPTMLTANLGYNISAKDRINKPELGGGALLDLGVYVLNFASMVFGNDVTDIVSMCSFNDLGMDLHDSITLRYRNGKMAVLNASALSVSDRSGVIYGSKGYIVVDNINNFEGITVYDSDHKKIAYYKRPKQKTGYEYEVEACVRAIAEKWIECPEMPHSESLKMLNMMDFIRQTNKIIFPGENELEIVSAAPVQEETVVSEAPAVIEEADTSDTPEGTETTEICEEK</sequence>
<dbReference type="Pfam" id="PF22725">
    <property type="entry name" value="GFO_IDH_MocA_C3"/>
    <property type="match status" value="1"/>
</dbReference>
<reference evidence="7" key="1">
    <citation type="submission" date="2016-10" db="EMBL/GenBank/DDBJ databases">
        <title>The complete genome sequence of the rumen bacterium Butyrivibrio hungatei MB2003.</title>
        <authorList>
            <person name="Palevich N."/>
            <person name="Kelly W.J."/>
            <person name="Leahy S.C."/>
            <person name="Altermann E."/>
            <person name="Rakonjac J."/>
            <person name="Attwood G.T."/>
        </authorList>
    </citation>
    <scope>NUCLEOTIDE SEQUENCE [LARGE SCALE GENOMIC DNA]</scope>
    <source>
        <strain evidence="7">MB2003</strain>
    </source>
</reference>
<gene>
    <name evidence="6" type="ORF">bhn_I1919</name>
</gene>
<evidence type="ECO:0000256" key="3">
    <source>
        <dbReference type="SAM" id="MobiDB-lite"/>
    </source>
</evidence>
<dbReference type="EMBL" id="CP017831">
    <property type="protein sequence ID" value="AOZ96952.1"/>
    <property type="molecule type" value="Genomic_DNA"/>
</dbReference>
<dbReference type="Gene3D" id="3.40.50.720">
    <property type="entry name" value="NAD(P)-binding Rossmann-like Domain"/>
    <property type="match status" value="1"/>
</dbReference>
<comment type="similarity">
    <text evidence="1">Belongs to the Gfo/Idh/MocA family.</text>
</comment>
<feature type="domain" description="Gfo/Idh/MocA-like oxidoreductase N-terminal" evidence="4">
    <location>
        <begin position="5"/>
        <end position="121"/>
    </location>
</feature>
<evidence type="ECO:0000256" key="2">
    <source>
        <dbReference type="ARBA" id="ARBA00023002"/>
    </source>
</evidence>
<feature type="domain" description="GFO/IDH/MocA-like oxidoreductase" evidence="5">
    <location>
        <begin position="134"/>
        <end position="246"/>
    </location>
</feature>